<dbReference type="GO" id="GO:0004087">
    <property type="term" value="F:carbamoyl-phosphate synthase (ammonia) activity"/>
    <property type="evidence" value="ECO:0007669"/>
    <property type="project" value="UniProtKB-EC"/>
</dbReference>
<dbReference type="UniPathway" id="UPA00070">
    <property type="reaction ID" value="UER00115"/>
</dbReference>
<dbReference type="InterPro" id="IPR016185">
    <property type="entry name" value="PreATP-grasp_dom_sf"/>
</dbReference>
<feature type="binding site" evidence="14">
    <location>
        <position position="907"/>
    </location>
    <ligand>
        <name>ATP</name>
        <dbReference type="ChEBI" id="CHEBI:30616"/>
        <label>2</label>
    </ligand>
</feature>
<feature type="binding site" evidence="14">
    <location>
        <position position="254"/>
    </location>
    <ligand>
        <name>ATP</name>
        <dbReference type="ChEBI" id="CHEBI:30616"/>
        <label>1</label>
    </ligand>
</feature>
<feature type="binding site" evidence="14">
    <location>
        <position position="285"/>
    </location>
    <ligand>
        <name>ATP</name>
        <dbReference type="ChEBI" id="CHEBI:30616"/>
        <label>1</label>
    </ligand>
</feature>
<evidence type="ECO:0000256" key="15">
    <source>
        <dbReference type="SAM" id="MobiDB-lite"/>
    </source>
</evidence>
<feature type="binding site" evidence="14">
    <location>
        <position position="904"/>
    </location>
    <ligand>
        <name>ATP</name>
        <dbReference type="ChEBI" id="CHEBI:30616"/>
        <label>2</label>
    </ligand>
</feature>
<dbReference type="GO" id="GO:0005524">
    <property type="term" value="F:ATP binding"/>
    <property type="evidence" value="ECO:0007669"/>
    <property type="project" value="UniProtKB-UniRule"/>
</dbReference>
<keyword evidence="8 14" id="KW-0547">Nucleotide-binding</keyword>
<dbReference type="EMBL" id="CP002344">
    <property type="protein sequence ID" value="ADU52130.1"/>
    <property type="molecule type" value="Genomic_DNA"/>
</dbReference>
<feature type="binding site" evidence="14">
    <location>
        <position position="342"/>
    </location>
    <ligand>
        <name>Mg(2+)</name>
        <dbReference type="ChEBI" id="CHEBI:18420"/>
        <label>2</label>
    </ligand>
</feature>
<dbReference type="InterPro" id="IPR005483">
    <property type="entry name" value="CPSase_dom"/>
</dbReference>
<dbReference type="Gene3D" id="1.10.1030.10">
    <property type="entry name" value="Carbamoyl-phosphate synthetase, large subunit oligomerisation domain"/>
    <property type="match status" value="1"/>
</dbReference>
<dbReference type="InterPro" id="IPR036914">
    <property type="entry name" value="MGS-like_dom_sf"/>
</dbReference>
<feature type="region of interest" description="Allosteric domain" evidence="14">
    <location>
        <begin position="1057"/>
        <end position="1246"/>
    </location>
</feature>
<dbReference type="Gene3D" id="3.30.470.20">
    <property type="entry name" value="ATP-grasp fold, B domain"/>
    <property type="match status" value="2"/>
</dbReference>
<evidence type="ECO:0000259" key="16">
    <source>
        <dbReference type="PROSITE" id="PS50975"/>
    </source>
</evidence>
<feature type="binding site" evidence="14">
    <location>
        <position position="906"/>
    </location>
    <ligand>
        <name>ATP</name>
        <dbReference type="ChEBI" id="CHEBI:30616"/>
        <label>2</label>
    </ligand>
</feature>
<feature type="binding site" evidence="14">
    <location>
        <position position="875"/>
    </location>
    <ligand>
        <name>ATP</name>
        <dbReference type="ChEBI" id="CHEBI:30616"/>
        <label>2</label>
    </ligand>
</feature>
<feature type="binding site" evidence="14">
    <location>
        <position position="961"/>
    </location>
    <ligand>
        <name>Mn(2+)</name>
        <dbReference type="ChEBI" id="CHEBI:29035"/>
        <label>4</label>
    </ligand>
</feature>
<feature type="binding site" evidence="14">
    <location>
        <position position="342"/>
    </location>
    <ligand>
        <name>ATP</name>
        <dbReference type="ChEBI" id="CHEBI:30616"/>
        <label>1</label>
    </ligand>
</feature>
<keyword evidence="19" id="KW-1185">Reference proteome</keyword>
<feature type="binding site" evidence="14">
    <location>
        <position position="342"/>
    </location>
    <ligand>
        <name>Mn(2+)</name>
        <dbReference type="ChEBI" id="CHEBI:29035"/>
        <label>1</label>
    </ligand>
</feature>
<keyword evidence="10 14" id="KW-0665">Pyrimidine biosynthesis</keyword>
<evidence type="ECO:0000256" key="8">
    <source>
        <dbReference type="ARBA" id="ARBA00022741"/>
    </source>
</evidence>
<evidence type="ECO:0000256" key="2">
    <source>
        <dbReference type="ARBA" id="ARBA00009799"/>
    </source>
</evidence>
<feature type="binding site" evidence="14">
    <location>
        <position position="344"/>
    </location>
    <ligand>
        <name>Mn(2+)</name>
        <dbReference type="ChEBI" id="CHEBI:29035"/>
        <label>2</label>
    </ligand>
</feature>
<dbReference type="PROSITE" id="PS00867">
    <property type="entry name" value="CPSASE_2"/>
    <property type="match status" value="2"/>
</dbReference>
<accession>E6SJH5</accession>
<organism evidence="18 19">
    <name type="scientific">Thermaerobacter marianensis (strain ATCC 700841 / DSM 12885 / JCM 10246 / 7p75a)</name>
    <dbReference type="NCBI Taxonomy" id="644966"/>
    <lineage>
        <taxon>Bacteria</taxon>
        <taxon>Bacillati</taxon>
        <taxon>Bacillota</taxon>
        <taxon>Clostridia</taxon>
        <taxon>Eubacteriales</taxon>
        <taxon>Clostridiales Family XVII. Incertae Sedis</taxon>
        <taxon>Thermaerobacter</taxon>
    </lineage>
</organism>
<dbReference type="STRING" id="644966.Tmar_2049"/>
<name>E6SJH5_THEM7</name>
<reference evidence="19" key="2">
    <citation type="journal article" date="2010" name="Stand. Genomic Sci.">
        <title>Complete genome sequence of Thermaerobacter marianensis type strain (7p75aT).</title>
        <authorList>
            <person name="Han C."/>
            <person name="Gu W."/>
            <person name="Zhang X."/>
            <person name="Lapidus A."/>
            <person name="Nolan M."/>
            <person name="Copeland A."/>
            <person name="Lucas S."/>
            <person name="Glavina Del Rio T."/>
            <person name="Tice H."/>
            <person name="Cheng J."/>
            <person name="Tapia R."/>
            <person name="Goodwin L."/>
            <person name="Pitluck S."/>
            <person name="Pagani I."/>
            <person name="Ivanova N."/>
            <person name="Mavromatis K."/>
            <person name="Mikhailova N."/>
            <person name="Pati A."/>
            <person name="Chen A."/>
            <person name="Palaniappan K."/>
            <person name="Land M."/>
            <person name="Hauser L."/>
            <person name="Chang Y."/>
            <person name="Jeffries C."/>
            <person name="Schneider S."/>
            <person name="Rohde M."/>
            <person name="Goker M."/>
            <person name="Pukall R."/>
            <person name="Woyke T."/>
            <person name="Bristow J."/>
            <person name="Eisen J."/>
            <person name="Markowitz V."/>
            <person name="Hugenholtz P."/>
            <person name="Kyrpides N."/>
            <person name="Klenk H."/>
            <person name="Detter J."/>
        </authorList>
    </citation>
    <scope>NUCLEOTIDE SEQUENCE [LARGE SCALE GENOMIC DNA]</scope>
    <source>
        <strain evidence="19">ATCC 700841 / DSM 12885 / JCM 10246 / 7p75a</strain>
    </source>
</reference>
<keyword evidence="5 14" id="KW-0028">Amino-acid biosynthesis</keyword>
<feature type="binding site" evidence="14">
    <location>
        <position position="213"/>
    </location>
    <ligand>
        <name>ATP</name>
        <dbReference type="ChEBI" id="CHEBI:30616"/>
        <label>1</label>
    </ligand>
</feature>
<evidence type="ECO:0000256" key="5">
    <source>
        <dbReference type="ARBA" id="ARBA00022605"/>
    </source>
</evidence>
<dbReference type="SMART" id="SM01209">
    <property type="entry name" value="GARS_A"/>
    <property type="match status" value="1"/>
</dbReference>
<feature type="binding site" evidence="14">
    <location>
        <position position="259"/>
    </location>
    <ligand>
        <name>ATP</name>
        <dbReference type="ChEBI" id="CHEBI:30616"/>
        <label>1</label>
    </ligand>
</feature>
<dbReference type="Pfam" id="PF25596">
    <property type="entry name" value="CPSase_L_D1"/>
    <property type="match status" value="2"/>
</dbReference>
<comment type="catalytic activity">
    <reaction evidence="13 14">
        <text>hydrogencarbonate + L-glutamine + 2 ATP + H2O = carbamoyl phosphate + L-glutamate + 2 ADP + phosphate + 2 H(+)</text>
        <dbReference type="Rhea" id="RHEA:18633"/>
        <dbReference type="ChEBI" id="CHEBI:15377"/>
        <dbReference type="ChEBI" id="CHEBI:15378"/>
        <dbReference type="ChEBI" id="CHEBI:17544"/>
        <dbReference type="ChEBI" id="CHEBI:29985"/>
        <dbReference type="ChEBI" id="CHEBI:30616"/>
        <dbReference type="ChEBI" id="CHEBI:43474"/>
        <dbReference type="ChEBI" id="CHEBI:58228"/>
        <dbReference type="ChEBI" id="CHEBI:58359"/>
        <dbReference type="ChEBI" id="CHEBI:456216"/>
        <dbReference type="EC" id="6.3.5.5"/>
    </reaction>
</comment>
<feature type="binding site" evidence="14">
    <location>
        <position position="947"/>
    </location>
    <ligand>
        <name>ATP</name>
        <dbReference type="ChEBI" id="CHEBI:30616"/>
        <label>2</label>
    </ligand>
</feature>
<dbReference type="FunFam" id="3.30.470.20:FF:000001">
    <property type="entry name" value="Carbamoyl-phosphate synthase large chain"/>
    <property type="match status" value="1"/>
</dbReference>
<evidence type="ECO:0000256" key="9">
    <source>
        <dbReference type="ARBA" id="ARBA00022840"/>
    </source>
</evidence>
<dbReference type="PROSITE" id="PS50975">
    <property type="entry name" value="ATP_GRASP"/>
    <property type="match status" value="2"/>
</dbReference>
<dbReference type="FunFam" id="3.30.1490.20:FF:000001">
    <property type="entry name" value="Carbamoyl-phosphate synthase large chain"/>
    <property type="match status" value="1"/>
</dbReference>
<evidence type="ECO:0000256" key="14">
    <source>
        <dbReference type="HAMAP-Rule" id="MF_01210"/>
    </source>
</evidence>
<evidence type="ECO:0000256" key="13">
    <source>
        <dbReference type="ARBA" id="ARBA00048816"/>
    </source>
</evidence>
<feature type="binding site" evidence="14">
    <location>
        <position position="959"/>
    </location>
    <ligand>
        <name>Mn(2+)</name>
        <dbReference type="ChEBI" id="CHEBI:29035"/>
        <label>4</label>
    </ligand>
</feature>
<feature type="binding site" evidence="14">
    <location>
        <position position="873"/>
    </location>
    <ligand>
        <name>ATP</name>
        <dbReference type="ChEBI" id="CHEBI:30616"/>
        <label>2</label>
    </ligand>
</feature>
<keyword evidence="7 14" id="KW-0677">Repeat</keyword>
<comment type="subunit">
    <text evidence="14">Composed of two chains; the small (or glutamine) chain promotes the hydrolysis of glutamine to ammonia, which is used by the large (or ammonia) chain to synthesize carbamoyl phosphate. Tetramer of heterodimers (alpha,beta)4.</text>
</comment>
<feature type="domain" description="ATP-grasp" evidence="16">
    <location>
        <begin position="177"/>
        <end position="371"/>
    </location>
</feature>
<dbReference type="HAMAP" id="MF_01210_B">
    <property type="entry name" value="CPSase_L_chain_B"/>
    <property type="match status" value="1"/>
</dbReference>
<dbReference type="Gene3D" id="3.40.50.20">
    <property type="match status" value="2"/>
</dbReference>
<comment type="cofactor">
    <cofactor evidence="14">
        <name>Mg(2+)</name>
        <dbReference type="ChEBI" id="CHEBI:18420"/>
    </cofactor>
    <cofactor evidence="14">
        <name>Mn(2+)</name>
        <dbReference type="ChEBI" id="CHEBI:29035"/>
    </cofactor>
    <text evidence="14">Binds 4 Mg(2+) or Mn(2+) ions per subunit.</text>
</comment>
<gene>
    <name evidence="14" type="primary">carB</name>
    <name evidence="18" type="ordered locus">Tmar_2049</name>
</gene>
<evidence type="ECO:0000259" key="17">
    <source>
        <dbReference type="PROSITE" id="PS51855"/>
    </source>
</evidence>
<evidence type="ECO:0000256" key="10">
    <source>
        <dbReference type="ARBA" id="ARBA00022975"/>
    </source>
</evidence>
<dbReference type="InterPro" id="IPR006275">
    <property type="entry name" value="CPSase_lsu"/>
</dbReference>
<dbReference type="GO" id="GO:0005737">
    <property type="term" value="C:cytoplasm"/>
    <property type="evidence" value="ECO:0007669"/>
    <property type="project" value="TreeGrafter"/>
</dbReference>
<evidence type="ECO:0000256" key="1">
    <source>
        <dbReference type="ARBA" id="ARBA00005077"/>
    </source>
</evidence>
<feature type="binding site" evidence="14">
    <location>
        <position position="959"/>
    </location>
    <ligand>
        <name>Mg(2+)</name>
        <dbReference type="ChEBI" id="CHEBI:18420"/>
        <label>4</label>
    </ligand>
</feature>
<comment type="catalytic activity">
    <reaction evidence="12 14">
        <text>hydrogencarbonate + NH4(+) + 2 ATP = carbamoyl phosphate + 2 ADP + phosphate + 2 H(+)</text>
        <dbReference type="Rhea" id="RHEA:18029"/>
        <dbReference type="ChEBI" id="CHEBI:15378"/>
        <dbReference type="ChEBI" id="CHEBI:17544"/>
        <dbReference type="ChEBI" id="CHEBI:28938"/>
        <dbReference type="ChEBI" id="CHEBI:30616"/>
        <dbReference type="ChEBI" id="CHEBI:43474"/>
        <dbReference type="ChEBI" id="CHEBI:58228"/>
        <dbReference type="ChEBI" id="CHEBI:456216"/>
        <dbReference type="EC" id="6.3.4.16"/>
    </reaction>
</comment>
<dbReference type="GO" id="GO:0006526">
    <property type="term" value="P:L-arginine biosynthetic process"/>
    <property type="evidence" value="ECO:0007669"/>
    <property type="project" value="UniProtKB-UniRule"/>
</dbReference>
<feature type="binding site" evidence="14">
    <location>
        <position position="834"/>
    </location>
    <ligand>
        <name>ATP</name>
        <dbReference type="ChEBI" id="CHEBI:30616"/>
        <label>2</label>
    </ligand>
</feature>
<feature type="binding site" evidence="14">
    <location>
        <position position="879"/>
    </location>
    <ligand>
        <name>ATP</name>
        <dbReference type="ChEBI" id="CHEBI:30616"/>
        <label>2</label>
    </ligand>
</feature>
<evidence type="ECO:0000256" key="3">
    <source>
        <dbReference type="ARBA" id="ARBA00022571"/>
    </source>
</evidence>
<comment type="domain">
    <text evidence="14">The large subunit is composed of 2 ATP-grasp domains that are involved in binding the 2 ATP molecules needed for carbamoyl phosphate synthesis. The N-terminal ATP-grasp domain (referred to as the carboxyphosphate synthetic component) catalyzes the ATP-dependent phosphorylation of hydrogencarbonate to carboxyphosphate and the subsequent nucleophilic attack by ammonia to form a carbamate intermediate. The C-terminal ATP-grasp domain (referred to as the carbamoyl phosphate synthetic component) then catalyzes the phosphorylation of carbamate with the second ATP to form the end product carbamoyl phosphate. The reactive and unstable enzyme intermediates are sequentially channeled from one active site to the next through the interior of the protein over a distance of at least 96 A.</text>
</comment>
<feature type="region of interest" description="Disordered" evidence="15">
    <location>
        <begin position="520"/>
        <end position="543"/>
    </location>
</feature>
<dbReference type="eggNOG" id="COG0458">
    <property type="taxonomic scope" value="Bacteria"/>
</dbReference>
<feature type="binding site" evidence="14">
    <location>
        <position position="961"/>
    </location>
    <ligand>
        <name>Mg(2+)</name>
        <dbReference type="ChEBI" id="CHEBI:18420"/>
        <label>4</label>
    </ligand>
</feature>
<dbReference type="SUPFAM" id="SSF56059">
    <property type="entry name" value="Glutathione synthetase ATP-binding domain-like"/>
    <property type="match status" value="2"/>
</dbReference>
<evidence type="ECO:0000256" key="11">
    <source>
        <dbReference type="ARBA" id="ARBA00023211"/>
    </source>
</evidence>
<protein>
    <recommendedName>
        <fullName evidence="14">Carbamoyl phosphate synthase large chain</fullName>
        <ecNumber evidence="14">6.3.4.16</ecNumber>
        <ecNumber evidence="14">6.3.5.5</ecNumber>
    </recommendedName>
    <alternativeName>
        <fullName evidence="14">Carbamoyl phosphate synthetase ammonia chain</fullName>
    </alternativeName>
</protein>
<dbReference type="PRINTS" id="PR00098">
    <property type="entry name" value="CPSASE"/>
</dbReference>
<evidence type="ECO:0000256" key="12">
    <source>
        <dbReference type="ARBA" id="ARBA00047359"/>
    </source>
</evidence>
<dbReference type="HOGENOM" id="CLU_000513_1_0_9"/>
<feature type="binding site" evidence="14">
    <location>
        <position position="959"/>
    </location>
    <ligand>
        <name>Mn(2+)</name>
        <dbReference type="ChEBI" id="CHEBI:29035"/>
        <label>3</label>
    </ligand>
</feature>
<feature type="binding site" evidence="14">
    <location>
        <position position="342"/>
    </location>
    <ligand>
        <name>Mn(2+)</name>
        <dbReference type="ChEBI" id="CHEBI:29035"/>
        <label>2</label>
    </ligand>
</feature>
<dbReference type="UniPathway" id="UPA00068">
    <property type="reaction ID" value="UER00171"/>
</dbReference>
<feature type="region of interest" description="Carboxyphosphate synthetic domain" evidence="14">
    <location>
        <begin position="1"/>
        <end position="444"/>
    </location>
</feature>
<dbReference type="PANTHER" id="PTHR11405">
    <property type="entry name" value="CARBAMOYLTRANSFERASE FAMILY MEMBER"/>
    <property type="match status" value="1"/>
</dbReference>
<feature type="binding site" evidence="14">
    <location>
        <position position="342"/>
    </location>
    <ligand>
        <name>Mg(2+)</name>
        <dbReference type="ChEBI" id="CHEBI:18420"/>
        <label>1</label>
    </ligand>
</feature>
<feature type="binding site" evidence="14">
    <location>
        <position position="959"/>
    </location>
    <ligand>
        <name>Mg(2+)</name>
        <dbReference type="ChEBI" id="CHEBI:18420"/>
        <label>3</label>
    </ligand>
</feature>
<keyword evidence="4 14" id="KW-0436">Ligase</keyword>
<dbReference type="GO" id="GO:0046872">
    <property type="term" value="F:metal ion binding"/>
    <property type="evidence" value="ECO:0007669"/>
    <property type="project" value="UniProtKB-KW"/>
</dbReference>
<feature type="binding site" evidence="14">
    <location>
        <position position="947"/>
    </location>
    <ligand>
        <name>Mg(2+)</name>
        <dbReference type="ChEBI" id="CHEBI:18420"/>
        <label>3</label>
    </ligand>
</feature>
<comment type="similarity">
    <text evidence="2 14">Belongs to the CarB family.</text>
</comment>
<dbReference type="FunFam" id="3.30.470.20:FF:000026">
    <property type="entry name" value="Carbamoyl-phosphate synthase large chain"/>
    <property type="match status" value="1"/>
</dbReference>
<feature type="binding site" evidence="14">
    <location>
        <position position="287"/>
    </location>
    <ligand>
        <name>ATP</name>
        <dbReference type="ChEBI" id="CHEBI:30616"/>
        <label>1</label>
    </ligand>
</feature>
<evidence type="ECO:0000313" key="19">
    <source>
        <dbReference type="Proteomes" id="UP000008915"/>
    </source>
</evidence>
<feature type="compositionally biased region" description="Low complexity" evidence="15">
    <location>
        <begin position="20"/>
        <end position="40"/>
    </location>
</feature>
<dbReference type="InterPro" id="IPR036897">
    <property type="entry name" value="CarbamoylP_synth_lsu_oligo_sf"/>
</dbReference>
<evidence type="ECO:0000313" key="18">
    <source>
        <dbReference type="EMBL" id="ADU52130.1"/>
    </source>
</evidence>
<dbReference type="InterPro" id="IPR005479">
    <property type="entry name" value="CPAse_ATP-bd"/>
</dbReference>
<evidence type="ECO:0000256" key="6">
    <source>
        <dbReference type="ARBA" id="ARBA00022723"/>
    </source>
</evidence>
<dbReference type="FunFam" id="3.40.50.20:FF:000001">
    <property type="entry name" value="Carbamoyl-phosphate synthase large chain"/>
    <property type="match status" value="2"/>
</dbReference>
<feature type="region of interest" description="Disordered" evidence="15">
    <location>
        <begin position="565"/>
        <end position="598"/>
    </location>
</feature>
<feature type="binding site" evidence="14">
    <location>
        <position position="905"/>
    </location>
    <ligand>
        <name>ATP</name>
        <dbReference type="ChEBI" id="CHEBI:30616"/>
        <label>2</label>
    </ligand>
</feature>
<reference evidence="18 19" key="1">
    <citation type="journal article" date="2010" name="Stand. Genomic Sci.">
        <title>Complete genome sequence of Thermaerobacter marianensis type strain (7p75a).</title>
        <authorList>
            <person name="Han C."/>
            <person name="Gu W."/>
            <person name="Zhang X."/>
            <person name="Lapidus A."/>
            <person name="Nolan M."/>
            <person name="Copeland A."/>
            <person name="Lucas S."/>
            <person name="Del Rio T.G."/>
            <person name="Tice H."/>
            <person name="Cheng J.F."/>
            <person name="Tapia R."/>
            <person name="Goodwin L."/>
            <person name="Pitluck S."/>
            <person name="Pagani I."/>
            <person name="Ivanova N."/>
            <person name="Mavromatis K."/>
            <person name="Mikhailova N."/>
            <person name="Pati A."/>
            <person name="Chen A."/>
            <person name="Palaniappan K."/>
            <person name="Land M."/>
            <person name="Hauser L."/>
            <person name="Chang Y.J."/>
            <person name="Jeffries C.D."/>
            <person name="Schneider S."/>
            <person name="Rohde M."/>
            <person name="Goker M."/>
            <person name="Pukall R."/>
            <person name="Woyke T."/>
            <person name="Bristow J."/>
            <person name="Eisen J.A."/>
            <person name="Markowitz V."/>
            <person name="Hugenholtz P."/>
            <person name="Kyrpides N.C."/>
            <person name="Klenk H.P."/>
            <person name="Detter J.C."/>
        </authorList>
    </citation>
    <scope>NUCLEOTIDE SEQUENCE [LARGE SCALE GENOMIC DNA]</scope>
    <source>
        <strain evidence="19">ATCC 700841 / DSM 12885 / JCM 10246 / 7p75a</strain>
    </source>
</reference>
<dbReference type="Pfam" id="PF02786">
    <property type="entry name" value="CPSase_L_D2"/>
    <property type="match status" value="2"/>
</dbReference>
<feature type="compositionally biased region" description="Pro residues" evidence="15">
    <location>
        <begin position="578"/>
        <end position="589"/>
    </location>
</feature>
<feature type="binding site" evidence="14">
    <location>
        <position position="959"/>
    </location>
    <ligand>
        <name>ATP</name>
        <dbReference type="ChEBI" id="CHEBI:30616"/>
        <label>2</label>
    </ligand>
</feature>
<feature type="binding site" evidence="14">
    <location>
        <position position="173"/>
    </location>
    <ligand>
        <name>ATP</name>
        <dbReference type="ChEBI" id="CHEBI:30616"/>
        <label>1</label>
    </ligand>
</feature>
<feature type="compositionally biased region" description="Low complexity" evidence="15">
    <location>
        <begin position="1234"/>
        <end position="1246"/>
    </location>
</feature>
<dbReference type="SUPFAM" id="SSF52335">
    <property type="entry name" value="Methylglyoxal synthase-like"/>
    <property type="match status" value="1"/>
</dbReference>
<keyword evidence="11" id="KW-0464">Manganese</keyword>
<feature type="binding site" evidence="14">
    <location>
        <position position="219"/>
    </location>
    <ligand>
        <name>ATP</name>
        <dbReference type="ChEBI" id="CHEBI:30616"/>
        <label>1</label>
    </ligand>
</feature>
<evidence type="ECO:0000256" key="4">
    <source>
        <dbReference type="ARBA" id="ARBA00022598"/>
    </source>
</evidence>
<dbReference type="PROSITE" id="PS00866">
    <property type="entry name" value="CPSASE_1"/>
    <property type="match status" value="1"/>
</dbReference>
<proteinExistence type="inferred from homology"/>
<dbReference type="GO" id="GO:0004088">
    <property type="term" value="F:carbamoyl-phosphate synthase (glutamine-hydrolyzing) activity"/>
    <property type="evidence" value="ECO:0007669"/>
    <property type="project" value="UniProtKB-UniRule"/>
</dbReference>
<keyword evidence="9 14" id="KW-0067">ATP-binding</keyword>
<dbReference type="GO" id="GO:0044205">
    <property type="term" value="P:'de novo' UMP biosynthetic process"/>
    <property type="evidence" value="ECO:0007669"/>
    <property type="project" value="UniProtKB-UniRule"/>
</dbReference>
<comment type="function">
    <text evidence="14">Large subunit of the glutamine-dependent carbamoyl phosphate synthetase (CPSase). CPSase catalyzes the formation of carbamoyl phosphate from the ammonia moiety of glutamine, carbonate, and phosphate donated by ATP, constituting the first step of 2 biosynthetic pathways, one leading to arginine and/or urea and the other to pyrimidine nucleotides. The large subunit (synthetase) binds the substrates ammonia (free or transferred from glutamine from the small subunit), hydrogencarbonate and ATP and carries out an ATP-coupled ligase reaction, activating hydrogencarbonate by forming carboxy phosphate which reacts with ammonia to form carbamoyl phosphate.</text>
</comment>
<dbReference type="Proteomes" id="UP000008915">
    <property type="component" value="Chromosome"/>
</dbReference>
<dbReference type="AlphaFoldDB" id="E6SJH5"/>
<dbReference type="SUPFAM" id="SSF52440">
    <property type="entry name" value="PreATP-grasp domain"/>
    <property type="match status" value="2"/>
</dbReference>
<feature type="region of interest" description="Disordered" evidence="15">
    <location>
        <begin position="1216"/>
        <end position="1246"/>
    </location>
</feature>
<feature type="domain" description="ATP-grasp" evidence="16">
    <location>
        <begin position="798"/>
        <end position="988"/>
    </location>
</feature>
<feature type="binding site" evidence="14">
    <location>
        <position position="947"/>
    </location>
    <ligand>
        <name>Mn(2+)</name>
        <dbReference type="ChEBI" id="CHEBI:29035"/>
        <label>3</label>
    </ligand>
</feature>
<dbReference type="SMART" id="SM00851">
    <property type="entry name" value="MGS"/>
    <property type="match status" value="1"/>
</dbReference>
<feature type="binding site" evidence="14">
    <location>
        <position position="328"/>
    </location>
    <ligand>
        <name>ATP</name>
        <dbReference type="ChEBI" id="CHEBI:30616"/>
        <label>1</label>
    </ligand>
</feature>
<dbReference type="EC" id="6.3.4.16" evidence="14"/>
<keyword evidence="3 14" id="KW-0055">Arginine biosynthesis</keyword>
<feature type="binding site" evidence="14">
    <location>
        <position position="328"/>
    </location>
    <ligand>
        <name>Mn(2+)</name>
        <dbReference type="ChEBI" id="CHEBI:29035"/>
        <label>1</label>
    </ligand>
</feature>
<feature type="region of interest" description="Disordered" evidence="15">
    <location>
        <begin position="1"/>
        <end position="40"/>
    </location>
</feature>
<comment type="pathway">
    <text evidence="1 14">Amino-acid biosynthesis; L-arginine biosynthesis; carbamoyl phosphate from bicarbonate: step 1/1.</text>
</comment>
<dbReference type="NCBIfam" id="NF003671">
    <property type="entry name" value="PRK05294.1"/>
    <property type="match status" value="2"/>
</dbReference>
<dbReference type="Pfam" id="PF02142">
    <property type="entry name" value="MGS"/>
    <property type="match status" value="1"/>
</dbReference>
<feature type="binding site" evidence="14">
    <location>
        <position position="220"/>
    </location>
    <ligand>
        <name>ATP</name>
        <dbReference type="ChEBI" id="CHEBI:30616"/>
        <label>1</label>
    </ligand>
</feature>
<dbReference type="Gene3D" id="3.40.50.1380">
    <property type="entry name" value="Methylglyoxal synthase-like domain"/>
    <property type="match status" value="1"/>
</dbReference>
<dbReference type="SUPFAM" id="SSF48108">
    <property type="entry name" value="Carbamoyl phosphate synthetase, large subunit connection domain"/>
    <property type="match status" value="2"/>
</dbReference>
<dbReference type="InterPro" id="IPR011607">
    <property type="entry name" value="MGS-like_dom"/>
</dbReference>
<dbReference type="SMART" id="SM01096">
    <property type="entry name" value="CPSase_L_D3"/>
    <property type="match status" value="1"/>
</dbReference>
<feature type="binding site" evidence="14">
    <location>
        <position position="252"/>
    </location>
    <ligand>
        <name>ATP</name>
        <dbReference type="ChEBI" id="CHEBI:30616"/>
        <label>1</label>
    </ligand>
</feature>
<dbReference type="PROSITE" id="PS51855">
    <property type="entry name" value="MGS"/>
    <property type="match status" value="1"/>
</dbReference>
<dbReference type="PANTHER" id="PTHR11405:SF53">
    <property type="entry name" value="CARBAMOYL-PHOSPHATE SYNTHASE [AMMONIA], MITOCHONDRIAL"/>
    <property type="match status" value="1"/>
</dbReference>
<dbReference type="HAMAP" id="MF_01210_A">
    <property type="entry name" value="CPSase_L_chain_A"/>
    <property type="match status" value="1"/>
</dbReference>
<feature type="compositionally biased region" description="Gly residues" evidence="15">
    <location>
        <begin position="1221"/>
        <end position="1233"/>
    </location>
</feature>
<evidence type="ECO:0000256" key="7">
    <source>
        <dbReference type="ARBA" id="ARBA00022737"/>
    </source>
</evidence>
<feature type="domain" description="MGS-like" evidence="17">
    <location>
        <begin position="1057"/>
        <end position="1213"/>
    </location>
</feature>
<comment type="caution">
    <text evidence="14">Lacks conserved residue(s) required for the propagation of feature annotation.</text>
</comment>
<feature type="binding site" evidence="14">
    <location>
        <position position="286"/>
    </location>
    <ligand>
        <name>ATP</name>
        <dbReference type="ChEBI" id="CHEBI:30616"/>
        <label>1</label>
    </ligand>
</feature>
<comment type="pathway">
    <text evidence="14">Pyrimidine metabolism; UMP biosynthesis via de novo pathway; (S)-dihydroorotate from bicarbonate: step 1/3.</text>
</comment>
<dbReference type="Pfam" id="PF02787">
    <property type="entry name" value="CPSase_L_D3"/>
    <property type="match status" value="1"/>
</dbReference>
<sequence length="1246" mass="130030">MTDRPASSPATLSGPAAGSPAEARGTAATPPGAGATPSGAAAAAAGAPAGVRKVLVIGSGPIIIGQAAEFDYSGTQACRALKEEGLEVVLLNSNPATVMTDPGTADRIYVEPLTAEFAEAVIRQERPDALLPTLGGQVGLNLAMELVRAGVLDRYGVRLLGTPPEAIQRAEDRDAFKQLMLSIGEPVPQSTIVRSYDEALAFARRVGFPVIARPGYTLGGTGGGIARDERELEALIDRGLAASPIGQVLLEESLLGWKEIEFEVIRDGAGNAIAICSMENVDPVGVHTGDSIVVAPALTLTDRQLQRLRSASLRIVDAIGVEGGCNVQLALRPDGAAYRVIEVNPRVSRSSALASKATGYPIAKVAARVALGRRLDEIRNPITGTSALFEPALDYVVVKIPRWPFDKFATADRRLGTQMKATGEVMAIDRSFEGALLKAARSLEIGVDALEWPEARDLDEPALEAAIRQGDDRRLFLLAEALRRGRSVEELHQWTGIDRFFLHRIARVVALEERLRAVGRHGSGAPGTTPAPRAGDRHGTAARAAAGLGGGAVAATKPEAGAAVKDAAVGTAHGTAPVPEPAAPAPPGAAPAGGPAAPVPPDLLLEAKRLGLTDRRIAQLIGSSEEAVRRARLQAGLRPGYKMVDTCAAEFEALTPYFYSTHGEADEAGPRKAEDGDRPVVVVLGAGPIRISQGIEFDYSSVHAVRTLRALGYRAVIVNNNPETVSTDFDTADRLYFEPLTPEDVRNVLDLEQPVGVLAQFGGQTAVNLVAPLAAAGVRILGTSPESVDVAESRERFDRLLARLGLQRPPGAAARSVAEALAAAERIGYPVIVRPSYVLGGRAMQVARSPEELARYLATAARVAGDRPVWVDRYIAGMELEVDAVADGETVVIPAVMRHIERAGVHSGDSIAVVPAPGVPGEVLARVEAATVELARALQVRGVINLQFVWDGEELYVLEVNPRASRTVPFITKATGVPLTELATRAALGQRLADLGWRTGLLPPPAHVAVKLPVFSWNKLPGVDPSLGPEMQSTGEVMGVDTTLEGALARGLLAAGMKLPEPGQGVLLTVADADKPAAVELARRLAAAGYRLYATPGTAAALAAAGLEAVVLPKISGAGSSDEPGAGPAQAPLLAALRDGRVRLVINTLTEGRRPERDGFRIRRAAVERGIPCLTSLDTAAALVEVLMRHPDRRALAATVRALQDLRPVVEVAAAASGNPRTGGGGPGQGGVPVPGDAAAAAGRGR</sequence>
<feature type="binding site" evidence="14">
    <location>
        <position position="328"/>
    </location>
    <ligand>
        <name>Mg(2+)</name>
        <dbReference type="ChEBI" id="CHEBI:18420"/>
        <label>1</label>
    </ligand>
</feature>
<dbReference type="InterPro" id="IPR011761">
    <property type="entry name" value="ATP-grasp"/>
</dbReference>
<dbReference type="KEGG" id="tmr:Tmar_2049"/>
<dbReference type="InterPro" id="IPR058047">
    <property type="entry name" value="CPSase_preATP-grasp"/>
</dbReference>
<dbReference type="GO" id="GO:0006541">
    <property type="term" value="P:glutamine metabolic process"/>
    <property type="evidence" value="ECO:0007669"/>
    <property type="project" value="TreeGrafter"/>
</dbReference>
<keyword evidence="6" id="KW-0479">Metal-binding</keyword>
<feature type="binding site" evidence="14">
    <location>
        <position position="344"/>
    </location>
    <ligand>
        <name>Mg(2+)</name>
        <dbReference type="ChEBI" id="CHEBI:18420"/>
        <label>2</label>
    </ligand>
</feature>
<dbReference type="InterPro" id="IPR005480">
    <property type="entry name" value="CPSase_lsu_oligo"/>
</dbReference>
<dbReference type="EC" id="6.3.5.5" evidence="14"/>